<gene>
    <name evidence="2" type="ORF">ACGFZB_41460</name>
</gene>
<dbReference type="Proteomes" id="UP001604267">
    <property type="component" value="Unassembled WGS sequence"/>
</dbReference>
<protein>
    <submittedName>
        <fullName evidence="2">Uncharacterized protein</fullName>
    </submittedName>
</protein>
<name>A0ABW7BL57_9ACTN</name>
<dbReference type="EMBL" id="JBICYV010000036">
    <property type="protein sequence ID" value="MFG3016808.1"/>
    <property type="molecule type" value="Genomic_DNA"/>
</dbReference>
<accession>A0ABW7BL57</accession>
<proteinExistence type="predicted"/>
<sequence length="50" mass="5443">MTAQIPQTTLNNGQYGSQRYRPGEVEGRPSVRRTSSSAARSRSAVPGEHL</sequence>
<evidence type="ECO:0000313" key="3">
    <source>
        <dbReference type="Proteomes" id="UP001604267"/>
    </source>
</evidence>
<evidence type="ECO:0000256" key="1">
    <source>
        <dbReference type="SAM" id="MobiDB-lite"/>
    </source>
</evidence>
<feature type="compositionally biased region" description="Low complexity" evidence="1">
    <location>
        <begin position="32"/>
        <end position="50"/>
    </location>
</feature>
<evidence type="ECO:0000313" key="2">
    <source>
        <dbReference type="EMBL" id="MFG3016808.1"/>
    </source>
</evidence>
<organism evidence="2 3">
    <name type="scientific">Streptomyces cinerochromogenes</name>
    <dbReference type="NCBI Taxonomy" id="66422"/>
    <lineage>
        <taxon>Bacteria</taxon>
        <taxon>Bacillati</taxon>
        <taxon>Actinomycetota</taxon>
        <taxon>Actinomycetes</taxon>
        <taxon>Kitasatosporales</taxon>
        <taxon>Streptomycetaceae</taxon>
        <taxon>Streptomyces</taxon>
    </lineage>
</organism>
<dbReference type="RefSeq" id="WP_388330442.1">
    <property type="nucleotide sequence ID" value="NZ_JBIBCC010000033.1"/>
</dbReference>
<feature type="compositionally biased region" description="Polar residues" evidence="1">
    <location>
        <begin position="1"/>
        <end position="17"/>
    </location>
</feature>
<reference evidence="2 3" key="1">
    <citation type="submission" date="2024-10" db="EMBL/GenBank/DDBJ databases">
        <title>The Natural Products Discovery Center: Release of the First 8490 Sequenced Strains for Exploring Actinobacteria Biosynthetic Diversity.</title>
        <authorList>
            <person name="Kalkreuter E."/>
            <person name="Kautsar S.A."/>
            <person name="Yang D."/>
            <person name="Bader C.D."/>
            <person name="Teijaro C.N."/>
            <person name="Fluegel L."/>
            <person name="Davis C.M."/>
            <person name="Simpson J.R."/>
            <person name="Lauterbach L."/>
            <person name="Steele A.D."/>
            <person name="Gui C."/>
            <person name="Meng S."/>
            <person name="Li G."/>
            <person name="Viehrig K."/>
            <person name="Ye F."/>
            <person name="Su P."/>
            <person name="Kiefer A.F."/>
            <person name="Nichols A."/>
            <person name="Cepeda A.J."/>
            <person name="Yan W."/>
            <person name="Fan B."/>
            <person name="Jiang Y."/>
            <person name="Adhikari A."/>
            <person name="Zheng C.-J."/>
            <person name="Schuster L."/>
            <person name="Cowan T.M."/>
            <person name="Smanski M.J."/>
            <person name="Chevrette M.G."/>
            <person name="De Carvalho L.P.S."/>
            <person name="Shen B."/>
        </authorList>
    </citation>
    <scope>NUCLEOTIDE SEQUENCE [LARGE SCALE GENOMIC DNA]</scope>
    <source>
        <strain evidence="2 3">NPDC048320</strain>
    </source>
</reference>
<feature type="region of interest" description="Disordered" evidence="1">
    <location>
        <begin position="1"/>
        <end position="50"/>
    </location>
</feature>
<keyword evidence="3" id="KW-1185">Reference proteome</keyword>
<comment type="caution">
    <text evidence="2">The sequence shown here is derived from an EMBL/GenBank/DDBJ whole genome shotgun (WGS) entry which is preliminary data.</text>
</comment>